<proteinExistence type="predicted"/>
<dbReference type="EMBL" id="RDQH01000329">
    <property type="protein sequence ID" value="RXI02888.1"/>
    <property type="molecule type" value="Genomic_DNA"/>
</dbReference>
<protein>
    <recommendedName>
        <fullName evidence="1">RNase H type-1 domain-containing protein</fullName>
    </recommendedName>
</protein>
<dbReference type="AlphaFoldDB" id="A0A498K669"/>
<dbReference type="CDD" id="cd06222">
    <property type="entry name" value="RNase_H_like"/>
    <property type="match status" value="1"/>
</dbReference>
<dbReference type="InterPro" id="IPR036397">
    <property type="entry name" value="RNaseH_sf"/>
</dbReference>
<evidence type="ECO:0000259" key="1">
    <source>
        <dbReference type="Pfam" id="PF13456"/>
    </source>
</evidence>
<sequence length="102" mass="11122">MKSVAILEAANQNLARIIAESDSLQVVQAISNRVQGSSLMDLLVDDIHVLLRDFVDSQVCYVCRTANVAAHGMARLAVSSSIDFCWYEEPLNLIVEAISDVA</sequence>
<dbReference type="Gene3D" id="3.30.420.10">
    <property type="entry name" value="Ribonuclease H-like superfamily/Ribonuclease H"/>
    <property type="match status" value="1"/>
</dbReference>
<dbReference type="Pfam" id="PF13456">
    <property type="entry name" value="RVT_3"/>
    <property type="match status" value="1"/>
</dbReference>
<name>A0A498K669_MALDO</name>
<evidence type="ECO:0000313" key="2">
    <source>
        <dbReference type="EMBL" id="RXI02888.1"/>
    </source>
</evidence>
<comment type="caution">
    <text evidence="2">The sequence shown here is derived from an EMBL/GenBank/DDBJ whole genome shotgun (WGS) entry which is preliminary data.</text>
</comment>
<dbReference type="InterPro" id="IPR044730">
    <property type="entry name" value="RNase_H-like_dom_plant"/>
</dbReference>
<dbReference type="GO" id="GO:0004523">
    <property type="term" value="F:RNA-DNA hybrid ribonuclease activity"/>
    <property type="evidence" value="ECO:0007669"/>
    <property type="project" value="InterPro"/>
</dbReference>
<dbReference type="PANTHER" id="PTHR47074">
    <property type="entry name" value="BNAC02G40300D PROTEIN"/>
    <property type="match status" value="1"/>
</dbReference>
<dbReference type="PANTHER" id="PTHR47074:SF11">
    <property type="entry name" value="REVERSE TRANSCRIPTASE-LIKE PROTEIN"/>
    <property type="match status" value="1"/>
</dbReference>
<reference evidence="2 3" key="1">
    <citation type="submission" date="2018-10" db="EMBL/GenBank/DDBJ databases">
        <title>A high-quality apple genome assembly.</title>
        <authorList>
            <person name="Hu J."/>
        </authorList>
    </citation>
    <scope>NUCLEOTIDE SEQUENCE [LARGE SCALE GENOMIC DNA]</scope>
    <source>
        <strain evidence="3">cv. HFTH1</strain>
        <tissue evidence="2">Young leaf</tissue>
    </source>
</reference>
<keyword evidence="3" id="KW-1185">Reference proteome</keyword>
<dbReference type="InterPro" id="IPR002156">
    <property type="entry name" value="RNaseH_domain"/>
</dbReference>
<gene>
    <name evidence="2" type="ORF">DVH24_002966</name>
</gene>
<dbReference type="InterPro" id="IPR052929">
    <property type="entry name" value="RNase_H-like_EbsB-rel"/>
</dbReference>
<feature type="domain" description="RNase H type-1" evidence="1">
    <location>
        <begin position="6"/>
        <end position="76"/>
    </location>
</feature>
<organism evidence="2 3">
    <name type="scientific">Malus domestica</name>
    <name type="common">Apple</name>
    <name type="synonym">Pyrus malus</name>
    <dbReference type="NCBI Taxonomy" id="3750"/>
    <lineage>
        <taxon>Eukaryota</taxon>
        <taxon>Viridiplantae</taxon>
        <taxon>Streptophyta</taxon>
        <taxon>Embryophyta</taxon>
        <taxon>Tracheophyta</taxon>
        <taxon>Spermatophyta</taxon>
        <taxon>Magnoliopsida</taxon>
        <taxon>eudicotyledons</taxon>
        <taxon>Gunneridae</taxon>
        <taxon>Pentapetalae</taxon>
        <taxon>rosids</taxon>
        <taxon>fabids</taxon>
        <taxon>Rosales</taxon>
        <taxon>Rosaceae</taxon>
        <taxon>Amygdaloideae</taxon>
        <taxon>Maleae</taxon>
        <taxon>Malus</taxon>
    </lineage>
</organism>
<dbReference type="Proteomes" id="UP000290289">
    <property type="component" value="Chromosome 3"/>
</dbReference>
<evidence type="ECO:0000313" key="3">
    <source>
        <dbReference type="Proteomes" id="UP000290289"/>
    </source>
</evidence>
<accession>A0A498K669</accession>
<dbReference type="GO" id="GO:0003676">
    <property type="term" value="F:nucleic acid binding"/>
    <property type="evidence" value="ECO:0007669"/>
    <property type="project" value="InterPro"/>
</dbReference>